<gene>
    <name evidence="4" type="ORF">NX794_20780</name>
</gene>
<dbReference type="SMART" id="SM00645">
    <property type="entry name" value="Pept_C1"/>
    <property type="match status" value="1"/>
</dbReference>
<dbReference type="RefSeq" id="WP_258780117.1">
    <property type="nucleotide sequence ID" value="NZ_JANUGP010000016.1"/>
</dbReference>
<proteinExistence type="inferred from homology"/>
<dbReference type="CDD" id="cd02619">
    <property type="entry name" value="Peptidase_C1"/>
    <property type="match status" value="1"/>
</dbReference>
<dbReference type="Proteomes" id="UP001205612">
    <property type="component" value="Unassembled WGS sequence"/>
</dbReference>
<dbReference type="SUPFAM" id="SSF54001">
    <property type="entry name" value="Cysteine proteinases"/>
    <property type="match status" value="1"/>
</dbReference>
<accession>A0ABT2B6A2</accession>
<keyword evidence="2" id="KW-0732">Signal</keyword>
<evidence type="ECO:0000313" key="5">
    <source>
        <dbReference type="Proteomes" id="UP001205612"/>
    </source>
</evidence>
<comment type="caution">
    <text evidence="4">The sequence shown here is derived from an EMBL/GenBank/DDBJ whole genome shotgun (WGS) entry which is preliminary data.</text>
</comment>
<dbReference type="InterPro" id="IPR000668">
    <property type="entry name" value="Peptidase_C1A_C"/>
</dbReference>
<evidence type="ECO:0000256" key="1">
    <source>
        <dbReference type="ARBA" id="ARBA00008455"/>
    </source>
</evidence>
<feature type="signal peptide" evidence="2">
    <location>
        <begin position="1"/>
        <end position="25"/>
    </location>
</feature>
<dbReference type="InterPro" id="IPR038765">
    <property type="entry name" value="Papain-like_cys_pep_sf"/>
</dbReference>
<comment type="similarity">
    <text evidence="1">Belongs to the peptidase C1 family.</text>
</comment>
<reference evidence="4 5" key="1">
    <citation type="submission" date="2022-08" db="EMBL/GenBank/DDBJ databases">
        <authorList>
            <person name="Somphong A."/>
            <person name="Phongsopitanun W."/>
        </authorList>
    </citation>
    <scope>NUCLEOTIDE SEQUENCE [LARGE SCALE GENOMIC DNA]</scope>
    <source>
        <strain evidence="4 5">LP11</strain>
    </source>
</reference>
<feature type="domain" description="Peptidase C1A papain C-terminal" evidence="3">
    <location>
        <begin position="73"/>
        <end position="293"/>
    </location>
</feature>
<evidence type="ECO:0000313" key="4">
    <source>
        <dbReference type="EMBL" id="MCS0603630.1"/>
    </source>
</evidence>
<protein>
    <submittedName>
        <fullName evidence="4">C1 family peptidase</fullName>
    </submittedName>
</protein>
<feature type="chain" id="PRO_5047450840" evidence="2">
    <location>
        <begin position="26"/>
        <end position="295"/>
    </location>
</feature>
<evidence type="ECO:0000256" key="2">
    <source>
        <dbReference type="SAM" id="SignalP"/>
    </source>
</evidence>
<sequence>MRSHIAVGVTAALALSCMTAATATAAEKTVAPHTQHDGHGFGLNLKALHGKHTLTRVERHGAKPVTLRLGSTAPASADLTRYALTPGDQGQVGSCVAWATGYSAYGILMNEQGISGAPMAPMYVYAQIARGNDQGTLASVALPMEQKQGIDTKEDYWQGDFDYTTQPDSDERANAAHYTLSGYDKLPTKGSSARTAIQNALSQGEPVVIGFQAHQSFRSLNSQNASNYSYLPGNSSSDKVIGGHEVTIVGYNSQGVKIENSWGTRWGAGGFFTVPWKFFDTGDVMEAHAVGALNS</sequence>
<dbReference type="PANTHER" id="PTHR12411">
    <property type="entry name" value="CYSTEINE PROTEASE FAMILY C1-RELATED"/>
    <property type="match status" value="1"/>
</dbReference>
<dbReference type="InterPro" id="IPR013128">
    <property type="entry name" value="Peptidase_C1A"/>
</dbReference>
<dbReference type="PROSITE" id="PS51257">
    <property type="entry name" value="PROKAR_LIPOPROTEIN"/>
    <property type="match status" value="1"/>
</dbReference>
<keyword evidence="5" id="KW-1185">Reference proteome</keyword>
<name>A0ABT2B6A2_9ACTN</name>
<dbReference type="Pfam" id="PF00112">
    <property type="entry name" value="Peptidase_C1"/>
    <property type="match status" value="1"/>
</dbReference>
<evidence type="ECO:0000259" key="3">
    <source>
        <dbReference type="SMART" id="SM00645"/>
    </source>
</evidence>
<dbReference type="EMBL" id="JANUGP010000016">
    <property type="protein sequence ID" value="MCS0603630.1"/>
    <property type="molecule type" value="Genomic_DNA"/>
</dbReference>
<organism evidence="4 5">
    <name type="scientific">Streptomyces pyxinicus</name>
    <dbReference type="NCBI Taxonomy" id="2970331"/>
    <lineage>
        <taxon>Bacteria</taxon>
        <taxon>Bacillati</taxon>
        <taxon>Actinomycetota</taxon>
        <taxon>Actinomycetes</taxon>
        <taxon>Kitasatosporales</taxon>
        <taxon>Streptomycetaceae</taxon>
        <taxon>Streptomyces</taxon>
    </lineage>
</organism>
<dbReference type="Gene3D" id="3.90.70.10">
    <property type="entry name" value="Cysteine proteinases"/>
    <property type="match status" value="1"/>
</dbReference>